<dbReference type="AlphaFoldDB" id="A0A0J9BIQ8"/>
<reference evidence="1 2" key="1">
    <citation type="submission" date="2011-04" db="EMBL/GenBank/DDBJ databases">
        <title>The Genome Sequence of Clostridium citroniae WAL-19142.</title>
        <authorList>
            <consortium name="The Broad Institute Genome Sequencing Platform"/>
            <person name="Earl A."/>
            <person name="Ward D."/>
            <person name="Feldgarden M."/>
            <person name="Gevers D."/>
            <person name="Warren Y.A."/>
            <person name="Tyrrell K.L."/>
            <person name="Citron D.M."/>
            <person name="Goldstein E.J."/>
            <person name="Daigneault M."/>
            <person name="Allen-Vercoe E."/>
            <person name="Young S.K."/>
            <person name="Zeng Q."/>
            <person name="Gargeya S."/>
            <person name="Fitzgerald M."/>
            <person name="Haas B."/>
            <person name="Abouelleil A."/>
            <person name="Alvarado L."/>
            <person name="Arachchi H.M."/>
            <person name="Berlin A."/>
            <person name="Brown A."/>
            <person name="Chapman S.B."/>
            <person name="Chen Z."/>
            <person name="Dunbar C."/>
            <person name="Freedman E."/>
            <person name="Gearin G."/>
            <person name="Gellesch M."/>
            <person name="Goldberg J."/>
            <person name="Griggs A."/>
            <person name="Gujja S."/>
            <person name="Heilman E.R."/>
            <person name="Heiman D."/>
            <person name="Howarth C."/>
            <person name="Larson L."/>
            <person name="Lui A."/>
            <person name="MacDonald P.J."/>
            <person name="Mehta T."/>
            <person name="Montmayeur A."/>
            <person name="Murphy C."/>
            <person name="Neiman D."/>
            <person name="Pearson M."/>
            <person name="Priest M."/>
            <person name="Roberts A."/>
            <person name="Saif S."/>
            <person name="Shea T."/>
            <person name="Shenoy N."/>
            <person name="Sisk P."/>
            <person name="Stolte C."/>
            <person name="Sykes S."/>
            <person name="White J."/>
            <person name="Yandava C."/>
            <person name="Wortman J."/>
            <person name="Nusbaum C."/>
            <person name="Birren B."/>
        </authorList>
    </citation>
    <scope>NUCLEOTIDE SEQUENCE [LARGE SCALE GENOMIC DNA]</scope>
    <source>
        <strain evidence="1 2">WAL-19142</strain>
    </source>
</reference>
<accession>A0A0J9BIQ8</accession>
<name>A0A0J9BIQ8_9FIRM</name>
<dbReference type="PATRIC" id="fig|742734.4.peg.5706"/>
<dbReference type="EMBL" id="ADLK01000052">
    <property type="protein sequence ID" value="KMW12179.1"/>
    <property type="molecule type" value="Genomic_DNA"/>
</dbReference>
<dbReference type="GeneID" id="93166502"/>
<comment type="caution">
    <text evidence="1">The sequence shown here is derived from an EMBL/GenBank/DDBJ whole genome shotgun (WGS) entry which is preliminary data.</text>
</comment>
<evidence type="ECO:0000313" key="1">
    <source>
        <dbReference type="EMBL" id="KMW12179.1"/>
    </source>
</evidence>
<evidence type="ECO:0000313" key="2">
    <source>
        <dbReference type="Proteomes" id="UP000037392"/>
    </source>
</evidence>
<dbReference type="RefSeq" id="WP_007860134.1">
    <property type="nucleotide sequence ID" value="NZ_KQ235886.1"/>
</dbReference>
<organism evidence="1 2">
    <name type="scientific">[Clostridium] citroniae WAL-19142</name>
    <dbReference type="NCBI Taxonomy" id="742734"/>
    <lineage>
        <taxon>Bacteria</taxon>
        <taxon>Bacillati</taxon>
        <taxon>Bacillota</taxon>
        <taxon>Clostridia</taxon>
        <taxon>Lachnospirales</taxon>
        <taxon>Lachnospiraceae</taxon>
        <taxon>Enterocloster</taxon>
    </lineage>
</organism>
<dbReference type="Proteomes" id="UP000037392">
    <property type="component" value="Unassembled WGS sequence"/>
</dbReference>
<gene>
    <name evidence="1" type="ORF">HMPREF9470_05335</name>
</gene>
<sequence length="236" mass="26962">MDIKNESGFPTGSLLYILRSIKKGTCKEIFKLEKDEDYIAFLIDFLKLCDLSIKQIQTVNRNTRQKKLDSVNDLKEAMIHSYMKKGSFNIDLESIIKDDMTGRIEACDDFLIDNCSVPKVEQEALDNFIEEINSLRNDIKEAEINEELKDIILVHLNSVYESILKYNLFGMEEVKDSVTRTIGTLCLMTNECKTETDKTVMKNVLALMSKFNTVFGFFKNAGGAVRIADTIIKLIQ</sequence>
<proteinExistence type="predicted"/>
<protein>
    <submittedName>
        <fullName evidence="1">Uncharacterized protein</fullName>
    </submittedName>
</protein>